<dbReference type="SUPFAM" id="SSF51182">
    <property type="entry name" value="RmlC-like cupins"/>
    <property type="match status" value="1"/>
</dbReference>
<protein>
    <recommendedName>
        <fullName evidence="1">Cupin type-2 domain-containing protein</fullName>
    </recommendedName>
</protein>
<evidence type="ECO:0000313" key="2">
    <source>
        <dbReference type="EMBL" id="SUA47333.1"/>
    </source>
</evidence>
<dbReference type="EMBL" id="UGRU01000001">
    <property type="protein sequence ID" value="SUA47333.1"/>
    <property type="molecule type" value="Genomic_DNA"/>
</dbReference>
<dbReference type="Pfam" id="PF07883">
    <property type="entry name" value="Cupin_2"/>
    <property type="match status" value="1"/>
</dbReference>
<dbReference type="InterPro" id="IPR014710">
    <property type="entry name" value="RmlC-like_jellyroll"/>
</dbReference>
<dbReference type="Proteomes" id="UP000255082">
    <property type="component" value="Unassembled WGS sequence"/>
</dbReference>
<dbReference type="RefSeq" id="WP_062968826.1">
    <property type="nucleotide sequence ID" value="NZ_JAJFOE010000003.1"/>
</dbReference>
<dbReference type="AlphaFoldDB" id="A0A378X463"/>
<organism evidence="2 3">
    <name type="scientific">Nocardia africana</name>
    <dbReference type="NCBI Taxonomy" id="134964"/>
    <lineage>
        <taxon>Bacteria</taxon>
        <taxon>Bacillati</taxon>
        <taxon>Actinomycetota</taxon>
        <taxon>Actinomycetes</taxon>
        <taxon>Mycobacteriales</taxon>
        <taxon>Nocardiaceae</taxon>
        <taxon>Nocardia</taxon>
    </lineage>
</organism>
<accession>A0A378X463</accession>
<gene>
    <name evidence="2" type="ORF">NCTC13184_05874</name>
</gene>
<name>A0A378X463_9NOCA</name>
<feature type="domain" description="Cupin type-2" evidence="1">
    <location>
        <begin position="34"/>
        <end position="92"/>
    </location>
</feature>
<evidence type="ECO:0000313" key="3">
    <source>
        <dbReference type="Proteomes" id="UP000255082"/>
    </source>
</evidence>
<sequence length="111" mass="12005">MDDWPDWIHQLPTVDIPFPGEGKLLACKHGQVVLWSFQTGAQVPVHAHGPQLGFVVTGSVALIIDDRERVIEAGGHFTIGDRVPHGATVAPGTLVVEIFAEHDRHTAITTT</sequence>
<evidence type="ECO:0000259" key="1">
    <source>
        <dbReference type="Pfam" id="PF07883"/>
    </source>
</evidence>
<dbReference type="Gene3D" id="2.60.120.10">
    <property type="entry name" value="Jelly Rolls"/>
    <property type="match status" value="1"/>
</dbReference>
<dbReference type="InterPro" id="IPR013096">
    <property type="entry name" value="Cupin_2"/>
</dbReference>
<reference evidence="2 3" key="1">
    <citation type="submission" date="2018-06" db="EMBL/GenBank/DDBJ databases">
        <authorList>
            <consortium name="Pathogen Informatics"/>
            <person name="Doyle S."/>
        </authorList>
    </citation>
    <scope>NUCLEOTIDE SEQUENCE [LARGE SCALE GENOMIC DNA]</scope>
    <source>
        <strain evidence="2 3">NCTC13184</strain>
    </source>
</reference>
<proteinExistence type="predicted"/>
<dbReference type="InterPro" id="IPR011051">
    <property type="entry name" value="RmlC_Cupin_sf"/>
</dbReference>